<dbReference type="Gene3D" id="1.10.287.130">
    <property type="match status" value="1"/>
</dbReference>
<name>F0JCQ1_9BACT</name>
<dbReference type="PROSITE" id="PS50113">
    <property type="entry name" value="PAC"/>
    <property type="match status" value="2"/>
</dbReference>
<keyword evidence="6" id="KW-0547">Nucleotide-binding</keyword>
<dbReference type="InterPro" id="IPR003661">
    <property type="entry name" value="HisK_dim/P_dom"/>
</dbReference>
<dbReference type="InterPro" id="IPR050351">
    <property type="entry name" value="BphY/WalK/GraS-like"/>
</dbReference>
<dbReference type="PANTHER" id="PTHR42878">
    <property type="entry name" value="TWO-COMPONENT HISTIDINE KINASE"/>
    <property type="match status" value="1"/>
</dbReference>
<feature type="transmembrane region" description="Helical" evidence="13">
    <location>
        <begin position="50"/>
        <end position="70"/>
    </location>
</feature>
<dbReference type="SMART" id="SM00387">
    <property type="entry name" value="HATPase_c"/>
    <property type="match status" value="1"/>
</dbReference>
<dbReference type="SMART" id="SM00388">
    <property type="entry name" value="HisKA"/>
    <property type="match status" value="1"/>
</dbReference>
<dbReference type="InterPro" id="IPR000014">
    <property type="entry name" value="PAS"/>
</dbReference>
<dbReference type="SMART" id="SM00091">
    <property type="entry name" value="PAS"/>
    <property type="match status" value="2"/>
</dbReference>
<feature type="domain" description="PAC" evidence="16">
    <location>
        <begin position="473"/>
        <end position="527"/>
    </location>
</feature>
<dbReference type="EMBL" id="CP003220">
    <property type="protein sequence ID" value="EGB15731.1"/>
    <property type="molecule type" value="Genomic_DNA"/>
</dbReference>
<dbReference type="Pfam" id="PF13426">
    <property type="entry name" value="PAS_9"/>
    <property type="match status" value="1"/>
</dbReference>
<evidence type="ECO:0000256" key="6">
    <source>
        <dbReference type="ARBA" id="ARBA00022741"/>
    </source>
</evidence>
<dbReference type="GO" id="GO:0000155">
    <property type="term" value="F:phosphorelay sensor kinase activity"/>
    <property type="evidence" value="ECO:0007669"/>
    <property type="project" value="InterPro"/>
</dbReference>
<evidence type="ECO:0000256" key="3">
    <source>
        <dbReference type="ARBA" id="ARBA00012438"/>
    </source>
</evidence>
<dbReference type="eggNOG" id="COG2205">
    <property type="taxonomic scope" value="Bacteria"/>
</dbReference>
<dbReference type="InterPro" id="IPR000700">
    <property type="entry name" value="PAS-assoc_C"/>
</dbReference>
<dbReference type="GO" id="GO:0016020">
    <property type="term" value="C:membrane"/>
    <property type="evidence" value="ECO:0007669"/>
    <property type="project" value="UniProtKB-SubCell"/>
</dbReference>
<dbReference type="eggNOG" id="COG2202">
    <property type="taxonomic scope" value="Bacteria"/>
</dbReference>
<dbReference type="InterPro" id="IPR001610">
    <property type="entry name" value="PAC"/>
</dbReference>
<dbReference type="STRING" id="641491.DND132_2528"/>
<keyword evidence="9 13" id="KW-1133">Transmembrane helix</keyword>
<dbReference type="EC" id="2.7.13.3" evidence="3"/>
<evidence type="ECO:0000256" key="4">
    <source>
        <dbReference type="ARBA" id="ARBA00022679"/>
    </source>
</evidence>
<keyword evidence="11 13" id="KW-0472">Membrane</keyword>
<dbReference type="InterPro" id="IPR036890">
    <property type="entry name" value="HATPase_C_sf"/>
</dbReference>
<keyword evidence="10" id="KW-0902">Two-component regulatory system</keyword>
<dbReference type="SMART" id="SM00086">
    <property type="entry name" value="PAC"/>
    <property type="match status" value="2"/>
</dbReference>
<dbReference type="CDD" id="cd00130">
    <property type="entry name" value="PAS"/>
    <property type="match status" value="2"/>
</dbReference>
<feature type="domain" description="PAS" evidence="15">
    <location>
        <begin position="280"/>
        <end position="350"/>
    </location>
</feature>
<evidence type="ECO:0000256" key="5">
    <source>
        <dbReference type="ARBA" id="ARBA00022692"/>
    </source>
</evidence>
<keyword evidence="7 17" id="KW-0418">Kinase</keyword>
<dbReference type="PROSITE" id="PS50112">
    <property type="entry name" value="PAS"/>
    <property type="match status" value="1"/>
</dbReference>
<dbReference type="AlphaFoldDB" id="F0JCQ1"/>
<dbReference type="SMR" id="F0JCQ1"/>
<dbReference type="Pfam" id="PF02518">
    <property type="entry name" value="HATPase_c"/>
    <property type="match status" value="1"/>
</dbReference>
<gene>
    <name evidence="17" type="ORF">DND132_2528</name>
</gene>
<dbReference type="SUPFAM" id="SSF55785">
    <property type="entry name" value="PYP-like sensor domain (PAS domain)"/>
    <property type="match status" value="2"/>
</dbReference>
<dbReference type="InterPro" id="IPR013656">
    <property type="entry name" value="PAS_4"/>
</dbReference>
<evidence type="ECO:0000313" key="17">
    <source>
        <dbReference type="EMBL" id="EGB15731.1"/>
    </source>
</evidence>
<evidence type="ECO:0000256" key="1">
    <source>
        <dbReference type="ARBA" id="ARBA00000085"/>
    </source>
</evidence>
<dbReference type="Gene3D" id="3.30.450.20">
    <property type="entry name" value="PAS domain"/>
    <property type="match status" value="2"/>
</dbReference>
<feature type="transmembrane region" description="Helical" evidence="13">
    <location>
        <begin position="217"/>
        <end position="236"/>
    </location>
</feature>
<evidence type="ECO:0000256" key="10">
    <source>
        <dbReference type="ARBA" id="ARBA00023012"/>
    </source>
</evidence>
<evidence type="ECO:0000259" key="14">
    <source>
        <dbReference type="PROSITE" id="PS50109"/>
    </source>
</evidence>
<dbReference type="OrthoDB" id="9787818at2"/>
<dbReference type="InterPro" id="IPR035965">
    <property type="entry name" value="PAS-like_dom_sf"/>
</dbReference>
<comment type="catalytic activity">
    <reaction evidence="1">
        <text>ATP + protein L-histidine = ADP + protein N-phospho-L-histidine.</text>
        <dbReference type="EC" id="2.7.13.3"/>
    </reaction>
</comment>
<evidence type="ECO:0000256" key="7">
    <source>
        <dbReference type="ARBA" id="ARBA00022777"/>
    </source>
</evidence>
<dbReference type="CDD" id="cd00082">
    <property type="entry name" value="HisKA"/>
    <property type="match status" value="1"/>
</dbReference>
<dbReference type="SUPFAM" id="SSF47384">
    <property type="entry name" value="Homodimeric domain of signal transducing histidine kinase"/>
    <property type="match status" value="1"/>
</dbReference>
<sequence length="745" mass="83289">MGIKRPTAPSGGQGDHGSRVRTTSTSIFFKLTMATVVLVGLYLASLKNYLLFHTMVEMFSIVVAFGIFTIGWNSRQVIKSNYLLFLAIAYLFVAFLDLLHTLSYKGMGIFTDYDYYANQVWIATRYMESLSLLAAFWFLRESRTVNAVRVFSAYFAFTAVIVAAIFWWKVFPVCFVDGVGLTPFKKISEYVICLILAAAGWLLFRTRDRFDPVVFRWLVWSLGCTILSELAFTVYISNYGFSNLVGHYFKLFSFYFIYRALVATGITAPHAVLFRALQDSETKFRGLVESSRDLIWEVDEELRYTYVSPRARAILGYAPEDMLGRRPFDFMPEDQAAGAGEAFRRAAESAAPLLRESVFLDGRGREVVMETRGVPIPAPDGRTGGYRGVDRDVTARKRHELELRQLQRAVESSPIGIVVTSAGGAVEYANTAFYQGRGIIGVDALGRDIGLFLGDDPDGPAVREAREALGQGRVWQGDVSRRTGRGDRLWEHVTVAPVTDRRGALVNHVATFEDITDRKDLEKLKEDVEQIMRHDLKSPLNGIIGIPQLLLEGGNLTEQQEMLVRLVESTGYRILRMVDHSLDLFKMETGVYEYVPAEVDVAKVMRTVLNDHAGLARARGVTLDMSTERAEDGPECRIRSDKDLLYHMLSNLIANAVDASPDGGTVSVRLEGVPCRVIRIRNRGAVPAAIRGRFFEKYKTWGKKHGTGLGTYSSKLMADVMGYGLHLDTSDEADKTTISILLPEA</sequence>
<keyword evidence="8" id="KW-0067">ATP-binding</keyword>
<dbReference type="PROSITE" id="PS50109">
    <property type="entry name" value="HIS_KIN"/>
    <property type="match status" value="1"/>
</dbReference>
<dbReference type="KEGG" id="ddn:DND132_2528"/>
<dbReference type="InterPro" id="IPR036097">
    <property type="entry name" value="HisK_dim/P_sf"/>
</dbReference>
<comment type="subcellular location">
    <subcellularLocation>
        <location evidence="2">Membrane</location>
        <topology evidence="2">Multi-pass membrane protein</topology>
    </subcellularLocation>
</comment>
<evidence type="ECO:0000256" key="12">
    <source>
        <dbReference type="SAM" id="MobiDB-lite"/>
    </source>
</evidence>
<reference evidence="17 18" key="1">
    <citation type="journal article" date="2011" name="J. Bacteriol.">
        <title>Genome sequence of the mercury-methylating strain Desulfovibrio desulfuricans ND132.</title>
        <authorList>
            <person name="Brown S.D."/>
            <person name="Gilmour C.C."/>
            <person name="Kucken A.M."/>
            <person name="Wall J.D."/>
            <person name="Elias D.A."/>
            <person name="Brandt C.C."/>
            <person name="Podar M."/>
            <person name="Chertkov O."/>
            <person name="Held B."/>
            <person name="Bruce D.C."/>
            <person name="Detter J.C."/>
            <person name="Tapia R."/>
            <person name="Han C.S."/>
            <person name="Goodwin L.A."/>
            <person name="Cheng J.F."/>
            <person name="Pitluck S."/>
            <person name="Woyke T."/>
            <person name="Mikhailova N."/>
            <person name="Ivanova N.N."/>
            <person name="Han J."/>
            <person name="Lucas S."/>
            <person name="Lapidus A.L."/>
            <person name="Land M.L."/>
            <person name="Hauser L.J."/>
            <person name="Palumbo A.V."/>
        </authorList>
    </citation>
    <scope>NUCLEOTIDE SEQUENCE [LARGE SCALE GENOMIC DNA]</scope>
    <source>
        <strain evidence="17 18">ND132</strain>
    </source>
</reference>
<evidence type="ECO:0000259" key="16">
    <source>
        <dbReference type="PROSITE" id="PS50113"/>
    </source>
</evidence>
<keyword evidence="5 13" id="KW-0812">Transmembrane</keyword>
<accession>F0JCQ1</accession>
<organism evidence="17 18">
    <name type="scientific">Pseudodesulfovibrio mercurii</name>
    <dbReference type="NCBI Taxonomy" id="641491"/>
    <lineage>
        <taxon>Bacteria</taxon>
        <taxon>Pseudomonadati</taxon>
        <taxon>Thermodesulfobacteriota</taxon>
        <taxon>Desulfovibrionia</taxon>
        <taxon>Desulfovibrionales</taxon>
        <taxon>Desulfovibrionaceae</taxon>
    </lineage>
</organism>
<evidence type="ECO:0000256" key="11">
    <source>
        <dbReference type="ARBA" id="ARBA00023136"/>
    </source>
</evidence>
<keyword evidence="4" id="KW-0808">Transferase</keyword>
<dbReference type="Gene3D" id="3.30.565.10">
    <property type="entry name" value="Histidine kinase-like ATPase, C-terminal domain"/>
    <property type="match status" value="1"/>
</dbReference>
<feature type="domain" description="Histidine kinase" evidence="14">
    <location>
        <begin position="531"/>
        <end position="745"/>
    </location>
</feature>
<dbReference type="Pfam" id="PF08448">
    <property type="entry name" value="PAS_4"/>
    <property type="match status" value="1"/>
</dbReference>
<dbReference type="Pfam" id="PF17159">
    <property type="entry name" value="MASE3"/>
    <property type="match status" value="1"/>
</dbReference>
<dbReference type="InterPro" id="IPR033425">
    <property type="entry name" value="MASE3"/>
</dbReference>
<evidence type="ECO:0000256" key="8">
    <source>
        <dbReference type="ARBA" id="ARBA00022840"/>
    </source>
</evidence>
<evidence type="ECO:0000256" key="2">
    <source>
        <dbReference type="ARBA" id="ARBA00004141"/>
    </source>
</evidence>
<keyword evidence="18" id="KW-1185">Reference proteome</keyword>
<evidence type="ECO:0000256" key="13">
    <source>
        <dbReference type="SAM" id="Phobius"/>
    </source>
</evidence>
<dbReference type="InterPro" id="IPR003594">
    <property type="entry name" value="HATPase_dom"/>
</dbReference>
<proteinExistence type="predicted"/>
<feature type="transmembrane region" description="Helical" evidence="13">
    <location>
        <begin position="27"/>
        <end position="44"/>
    </location>
</feature>
<dbReference type="NCBIfam" id="TIGR00229">
    <property type="entry name" value="sensory_box"/>
    <property type="match status" value="2"/>
</dbReference>
<feature type="domain" description="PAC" evidence="16">
    <location>
        <begin position="353"/>
        <end position="405"/>
    </location>
</feature>
<dbReference type="GO" id="GO:0000156">
    <property type="term" value="F:phosphorelay response regulator activity"/>
    <property type="evidence" value="ECO:0007669"/>
    <property type="project" value="TreeGrafter"/>
</dbReference>
<feature type="transmembrane region" description="Helical" evidence="13">
    <location>
        <begin position="256"/>
        <end position="277"/>
    </location>
</feature>
<evidence type="ECO:0000256" key="9">
    <source>
        <dbReference type="ARBA" id="ARBA00022989"/>
    </source>
</evidence>
<evidence type="ECO:0000259" key="15">
    <source>
        <dbReference type="PROSITE" id="PS50112"/>
    </source>
</evidence>
<dbReference type="GO" id="GO:0005524">
    <property type="term" value="F:ATP binding"/>
    <property type="evidence" value="ECO:0007669"/>
    <property type="project" value="UniProtKB-KW"/>
</dbReference>
<dbReference type="PANTHER" id="PTHR42878:SF7">
    <property type="entry name" value="SENSOR HISTIDINE KINASE GLRK"/>
    <property type="match status" value="1"/>
</dbReference>
<protein>
    <recommendedName>
        <fullName evidence="3">histidine kinase</fullName>
        <ecNumber evidence="3">2.7.13.3</ecNumber>
    </recommendedName>
</protein>
<dbReference type="HOGENOM" id="CLU_000445_114_64_7"/>
<feature type="transmembrane region" description="Helical" evidence="13">
    <location>
        <begin position="82"/>
        <end position="100"/>
    </location>
</feature>
<dbReference type="GO" id="GO:0030295">
    <property type="term" value="F:protein kinase activator activity"/>
    <property type="evidence" value="ECO:0007669"/>
    <property type="project" value="TreeGrafter"/>
</dbReference>
<dbReference type="InterPro" id="IPR005467">
    <property type="entry name" value="His_kinase_dom"/>
</dbReference>
<evidence type="ECO:0000313" key="18">
    <source>
        <dbReference type="Proteomes" id="UP000007845"/>
    </source>
</evidence>
<feature type="region of interest" description="Disordered" evidence="12">
    <location>
        <begin position="1"/>
        <end position="20"/>
    </location>
</feature>
<dbReference type="SUPFAM" id="SSF55874">
    <property type="entry name" value="ATPase domain of HSP90 chaperone/DNA topoisomerase II/histidine kinase"/>
    <property type="match status" value="1"/>
</dbReference>
<dbReference type="Pfam" id="PF00512">
    <property type="entry name" value="HisKA"/>
    <property type="match status" value="1"/>
</dbReference>
<dbReference type="GO" id="GO:0007234">
    <property type="term" value="P:osmosensory signaling via phosphorelay pathway"/>
    <property type="evidence" value="ECO:0007669"/>
    <property type="project" value="TreeGrafter"/>
</dbReference>
<feature type="transmembrane region" description="Helical" evidence="13">
    <location>
        <begin position="188"/>
        <end position="205"/>
    </location>
</feature>
<dbReference type="Proteomes" id="UP000007845">
    <property type="component" value="Chromosome"/>
</dbReference>
<feature type="transmembrane region" description="Helical" evidence="13">
    <location>
        <begin position="120"/>
        <end position="139"/>
    </location>
</feature>
<feature type="transmembrane region" description="Helical" evidence="13">
    <location>
        <begin position="151"/>
        <end position="168"/>
    </location>
</feature>